<evidence type="ECO:0000256" key="1">
    <source>
        <dbReference type="SAM" id="MobiDB-lite"/>
    </source>
</evidence>
<dbReference type="Gene3D" id="2.60.40.10">
    <property type="entry name" value="Immunoglobulins"/>
    <property type="match status" value="1"/>
</dbReference>
<comment type="caution">
    <text evidence="4">The sequence shown here is derived from an EMBL/GenBank/DDBJ whole genome shotgun (WGS) entry which is preliminary data.</text>
</comment>
<dbReference type="PROSITE" id="PS50853">
    <property type="entry name" value="FN3"/>
    <property type="match status" value="1"/>
</dbReference>
<keyword evidence="2" id="KW-0732">Signal</keyword>
<dbReference type="EMBL" id="JABTCG010000001">
    <property type="protein sequence ID" value="MBD0849740.1"/>
    <property type="molecule type" value="Genomic_DNA"/>
</dbReference>
<dbReference type="InterPro" id="IPR013783">
    <property type="entry name" value="Ig-like_fold"/>
</dbReference>
<accession>A0ABR7V7V4</accession>
<organism evidence="4 5">
    <name type="scientific">Maribacter arenosus</name>
    <dbReference type="NCBI Taxonomy" id="1854708"/>
    <lineage>
        <taxon>Bacteria</taxon>
        <taxon>Pseudomonadati</taxon>
        <taxon>Bacteroidota</taxon>
        <taxon>Flavobacteriia</taxon>
        <taxon>Flavobacteriales</taxon>
        <taxon>Flavobacteriaceae</taxon>
        <taxon>Maribacter</taxon>
    </lineage>
</organism>
<feature type="domain" description="Fibronectin type-III" evidence="3">
    <location>
        <begin position="43"/>
        <end position="141"/>
    </location>
</feature>
<evidence type="ECO:0000313" key="5">
    <source>
        <dbReference type="Proteomes" id="UP000598350"/>
    </source>
</evidence>
<feature type="chain" id="PRO_5047170118" description="Fibronectin type-III domain-containing protein" evidence="2">
    <location>
        <begin position="23"/>
        <end position="491"/>
    </location>
</feature>
<sequence length="491" mass="53094">MKRKTLYYLLGCLFVVGSVVNSCQKDDVSEEQQPVTSAKSVGTVTTVNASNITENSATTGGNVIDDGGATITARGVCWSTSENPSVSDSKTADGNGKGSFTSDLSNLSSSTTYYVKAYATNSEGTAYGNQVEFTTITSPVVLTTVAISNITENSATSGGNITDDGGVPITARGVCWSTSENPTITDSKTTDGSGAGSFTSELTDLSPSTTYYVKAYASNSEDTAYGNQIEFTTSAYDPPTISAAATSDGTFTVAISYSSWPYYLGTWDTYELEESTVSSSSGFELIHTSNTHTSPYNVQLTRTPGTYYYRARITKNTPNGYSSYSEVVSVVVSAPVRSIKFINNTSSNVYLKEIVQIKVARYANDVYTRADLLTNDNESDCLYLPGESIAQGESETFEITIGPNYSVFIGMGIWDLDNVTCPLYYNWFKRTWGMTTTNDMFWIWTVVNVTDENSEDWNWTISGSYMDGTLKVTPSGDSPIDFVATPYNPIN</sequence>
<gene>
    <name evidence="4" type="ORF">HPE63_03595</name>
</gene>
<feature type="region of interest" description="Disordered" evidence="1">
    <location>
        <begin position="80"/>
        <end position="101"/>
    </location>
</feature>
<proteinExistence type="predicted"/>
<dbReference type="RefSeq" id="WP_188312851.1">
    <property type="nucleotide sequence ID" value="NZ_JABTCG010000001.1"/>
</dbReference>
<feature type="compositionally biased region" description="Polar residues" evidence="1">
    <location>
        <begin position="80"/>
        <end position="89"/>
    </location>
</feature>
<feature type="region of interest" description="Disordered" evidence="1">
    <location>
        <begin position="180"/>
        <end position="200"/>
    </location>
</feature>
<dbReference type="InterPro" id="IPR003961">
    <property type="entry name" value="FN3_dom"/>
</dbReference>
<evidence type="ECO:0000259" key="3">
    <source>
        <dbReference type="PROSITE" id="PS50853"/>
    </source>
</evidence>
<evidence type="ECO:0000256" key="2">
    <source>
        <dbReference type="SAM" id="SignalP"/>
    </source>
</evidence>
<evidence type="ECO:0000313" key="4">
    <source>
        <dbReference type="EMBL" id="MBD0849740.1"/>
    </source>
</evidence>
<keyword evidence="5" id="KW-1185">Reference proteome</keyword>
<protein>
    <recommendedName>
        <fullName evidence="3">Fibronectin type-III domain-containing protein</fullName>
    </recommendedName>
</protein>
<dbReference type="Proteomes" id="UP000598350">
    <property type="component" value="Unassembled WGS sequence"/>
</dbReference>
<reference evidence="4 5" key="1">
    <citation type="submission" date="2020-05" db="EMBL/GenBank/DDBJ databases">
        <title>The draft genome sequence of Maribacter arenosus CAU 1321.</title>
        <authorList>
            <person name="Mu L."/>
        </authorList>
    </citation>
    <scope>NUCLEOTIDE SEQUENCE [LARGE SCALE GENOMIC DNA]</scope>
    <source>
        <strain evidence="4 5">CAU 1321</strain>
    </source>
</reference>
<feature type="signal peptide" evidence="2">
    <location>
        <begin position="1"/>
        <end position="22"/>
    </location>
</feature>
<name>A0ABR7V7V4_9FLAO</name>